<dbReference type="RefSeq" id="WP_262436250.1">
    <property type="nucleotide sequence ID" value="NZ_JACRTF010000001.1"/>
</dbReference>
<organism evidence="3 4">
    <name type="scientific">Jilunia laotingensis</name>
    <dbReference type="NCBI Taxonomy" id="2763675"/>
    <lineage>
        <taxon>Bacteria</taxon>
        <taxon>Pseudomonadati</taxon>
        <taxon>Bacteroidota</taxon>
        <taxon>Bacteroidia</taxon>
        <taxon>Bacteroidales</taxon>
        <taxon>Bacteroidaceae</taxon>
        <taxon>Jilunia</taxon>
    </lineage>
</organism>
<evidence type="ECO:0000313" key="3">
    <source>
        <dbReference type="EMBL" id="MBC8591865.1"/>
    </source>
</evidence>
<feature type="domain" description="NusG-like N-terminal" evidence="2">
    <location>
        <begin position="8"/>
        <end position="104"/>
    </location>
</feature>
<dbReference type="EMBL" id="JACRTF010000001">
    <property type="protein sequence ID" value="MBC8591865.1"/>
    <property type="molecule type" value="Genomic_DNA"/>
</dbReference>
<dbReference type="Pfam" id="PF02357">
    <property type="entry name" value="NusG"/>
    <property type="match status" value="1"/>
</dbReference>
<dbReference type="InterPro" id="IPR006645">
    <property type="entry name" value="NGN-like_dom"/>
</dbReference>
<evidence type="ECO:0000313" key="4">
    <source>
        <dbReference type="Proteomes" id="UP000651085"/>
    </source>
</evidence>
<dbReference type="Proteomes" id="UP000651085">
    <property type="component" value="Unassembled WGS sequence"/>
</dbReference>
<comment type="caution">
    <text evidence="3">The sequence shown here is derived from an EMBL/GenBank/DDBJ whole genome shotgun (WGS) entry which is preliminary data.</text>
</comment>
<protein>
    <submittedName>
        <fullName evidence="3">UpxY family transcription antiterminator</fullName>
    </submittedName>
</protein>
<evidence type="ECO:0000256" key="1">
    <source>
        <dbReference type="ARBA" id="ARBA00023163"/>
    </source>
</evidence>
<reference evidence="3" key="1">
    <citation type="submission" date="2020-08" db="EMBL/GenBank/DDBJ databases">
        <title>Genome public.</title>
        <authorList>
            <person name="Liu C."/>
            <person name="Sun Q."/>
        </authorList>
    </citation>
    <scope>NUCLEOTIDE SEQUENCE</scope>
    <source>
        <strain evidence="3">N12</strain>
    </source>
</reference>
<proteinExistence type="predicted"/>
<accession>A0A926F4N2</accession>
<dbReference type="CDD" id="cd09895">
    <property type="entry name" value="NGN_SP_UpxY"/>
    <property type="match status" value="1"/>
</dbReference>
<dbReference type="SUPFAM" id="SSF50104">
    <property type="entry name" value="Translation proteins SH3-like domain"/>
    <property type="match status" value="1"/>
</dbReference>
<name>A0A926F4N2_9BACT</name>
<dbReference type="InterPro" id="IPR008991">
    <property type="entry name" value="Translation_prot_SH3-like_sf"/>
</dbReference>
<dbReference type="GO" id="GO:0006354">
    <property type="term" value="P:DNA-templated transcription elongation"/>
    <property type="evidence" value="ECO:0007669"/>
    <property type="project" value="InterPro"/>
</dbReference>
<gene>
    <name evidence="3" type="ORF">H8744_01145</name>
</gene>
<keyword evidence="1" id="KW-0804">Transcription</keyword>
<dbReference type="AlphaFoldDB" id="A0A926F4N2"/>
<dbReference type="NCBIfam" id="NF033644">
    <property type="entry name" value="antiterm_UpxY"/>
    <property type="match status" value="1"/>
</dbReference>
<dbReference type="Gene3D" id="3.30.70.940">
    <property type="entry name" value="NusG, N-terminal domain"/>
    <property type="match status" value="1"/>
</dbReference>
<dbReference type="SUPFAM" id="SSF82679">
    <property type="entry name" value="N-utilization substance G protein NusG, N-terminal domain"/>
    <property type="match status" value="1"/>
</dbReference>
<keyword evidence="4" id="KW-1185">Reference proteome</keyword>
<dbReference type="InterPro" id="IPR036735">
    <property type="entry name" value="NGN_dom_sf"/>
</dbReference>
<sequence>MVNSAEKFWYALRITYSRELALKNYLDTEKVENFLPMRYEYVFRGERKIRKLVPVIHNLIFVRLSRKEMDELKATVGERLPIRYIMDRETRQPIIIPDVQMRNFIAVAGSYDQQVIYLDPTITSFKKGDRVRVTGGIFNGVEGYFLRIKGDRRVVVAIEGLMAVATAYIHPSLVEPILPDPTDQKNK</sequence>
<evidence type="ECO:0000259" key="2">
    <source>
        <dbReference type="Pfam" id="PF02357"/>
    </source>
</evidence>